<dbReference type="Pfam" id="PF03600">
    <property type="entry name" value="CitMHS"/>
    <property type="match status" value="1"/>
</dbReference>
<evidence type="ECO:0000259" key="7">
    <source>
        <dbReference type="Pfam" id="PF03600"/>
    </source>
</evidence>
<comment type="subcellular location">
    <subcellularLocation>
        <location evidence="1">Membrane</location>
        <topology evidence="1">Multi-pass membrane protein</topology>
    </subcellularLocation>
</comment>
<dbReference type="InterPro" id="IPR051475">
    <property type="entry name" value="Diverse_Ion_Transporter"/>
</dbReference>
<dbReference type="RefSeq" id="WP_041047339.1">
    <property type="nucleotide sequence ID" value="NZ_JXAK01000013.1"/>
</dbReference>
<dbReference type="InterPro" id="IPR004680">
    <property type="entry name" value="Cit_transptr-like_dom"/>
</dbReference>
<name>A0ABR5AJ15_9BACL</name>
<evidence type="ECO:0000256" key="3">
    <source>
        <dbReference type="ARBA" id="ARBA00022692"/>
    </source>
</evidence>
<feature type="transmembrane region" description="Helical" evidence="6">
    <location>
        <begin position="198"/>
        <end position="218"/>
    </location>
</feature>
<feature type="transmembrane region" description="Helical" evidence="6">
    <location>
        <begin position="230"/>
        <end position="258"/>
    </location>
</feature>
<accession>A0ABR5AJ15</accession>
<feature type="transmembrane region" description="Helical" evidence="6">
    <location>
        <begin position="55"/>
        <end position="78"/>
    </location>
</feature>
<reference evidence="8 9" key="1">
    <citation type="submission" date="2014-12" db="EMBL/GenBank/DDBJ databases">
        <title>Draft genome sequence of Paenibacillus kamchatkensis strain B-2647.</title>
        <authorList>
            <person name="Karlyshev A.V."/>
            <person name="Kudryashova E.B."/>
        </authorList>
    </citation>
    <scope>NUCLEOTIDE SEQUENCE [LARGE SCALE GENOMIC DNA]</scope>
    <source>
        <strain evidence="8 9">VKM B-2647</strain>
    </source>
</reference>
<dbReference type="EMBL" id="JXAK01000013">
    <property type="protein sequence ID" value="KIL41042.1"/>
    <property type="molecule type" value="Genomic_DNA"/>
</dbReference>
<feature type="transmembrane region" description="Helical" evidence="6">
    <location>
        <begin position="319"/>
        <end position="339"/>
    </location>
</feature>
<feature type="transmembrane region" description="Helical" evidence="6">
    <location>
        <begin position="162"/>
        <end position="178"/>
    </location>
</feature>
<keyword evidence="4 6" id="KW-1133">Transmembrane helix</keyword>
<dbReference type="Proteomes" id="UP000031967">
    <property type="component" value="Unassembled WGS sequence"/>
</dbReference>
<organism evidence="8 9">
    <name type="scientific">Gordoniibacillus kamchatkensis</name>
    <dbReference type="NCBI Taxonomy" id="1590651"/>
    <lineage>
        <taxon>Bacteria</taxon>
        <taxon>Bacillati</taxon>
        <taxon>Bacillota</taxon>
        <taxon>Bacilli</taxon>
        <taxon>Bacillales</taxon>
        <taxon>Paenibacillaceae</taxon>
        <taxon>Gordoniibacillus</taxon>
    </lineage>
</organism>
<proteinExistence type="predicted"/>
<keyword evidence="5 6" id="KW-0472">Membrane</keyword>
<evidence type="ECO:0000256" key="4">
    <source>
        <dbReference type="ARBA" id="ARBA00022989"/>
    </source>
</evidence>
<keyword evidence="2" id="KW-0813">Transport</keyword>
<keyword evidence="9" id="KW-1185">Reference proteome</keyword>
<evidence type="ECO:0000313" key="8">
    <source>
        <dbReference type="EMBL" id="KIL41042.1"/>
    </source>
</evidence>
<evidence type="ECO:0000256" key="6">
    <source>
        <dbReference type="SAM" id="Phobius"/>
    </source>
</evidence>
<evidence type="ECO:0000256" key="5">
    <source>
        <dbReference type="ARBA" id="ARBA00023136"/>
    </source>
</evidence>
<evidence type="ECO:0000256" key="2">
    <source>
        <dbReference type="ARBA" id="ARBA00022448"/>
    </source>
</evidence>
<keyword evidence="3 6" id="KW-0812">Transmembrane</keyword>
<protein>
    <recommendedName>
        <fullName evidence="7">Citrate transporter-like domain-containing protein</fullName>
    </recommendedName>
</protein>
<evidence type="ECO:0000256" key="1">
    <source>
        <dbReference type="ARBA" id="ARBA00004141"/>
    </source>
</evidence>
<feature type="domain" description="Citrate transporter-like" evidence="7">
    <location>
        <begin position="1"/>
        <end position="285"/>
    </location>
</feature>
<dbReference type="PANTHER" id="PTHR43568:SF1">
    <property type="entry name" value="P PROTEIN"/>
    <property type="match status" value="1"/>
</dbReference>
<feature type="transmembrane region" description="Helical" evidence="6">
    <location>
        <begin position="90"/>
        <end position="112"/>
    </location>
</feature>
<dbReference type="PANTHER" id="PTHR43568">
    <property type="entry name" value="P PROTEIN"/>
    <property type="match status" value="1"/>
</dbReference>
<gene>
    <name evidence="8" type="ORF">SD70_09510</name>
</gene>
<sequence>MRFARGGPGRTAGVLLLATGAAGALLDPLAAAITLVPVGLQLGSLLGLQRGPLLFGQMLAASFGGAMTLTGSPVNMLVAAAGSFTYVQILLHIGIPALALLLLLAGLMALFYRGRPNPKLVEVAPEWRARAWLRDPVLMRNSAVALGAVTLAFALHHWIRVHPGWIALIAAVLLVAVSRKRYDPRELVDDVDWRTLGALLGLFVVAGALTDTGAAAGLAQRAAELAGGSLPLLAALLLWLSAVLSAAIGPLPVAALLTQLVPAIGAATGAGGLQLHPLWWSLALGSAIGAAASPLGSPGHVVALTLAARAKESAGVADFLRWGVPAAFVGLVLATWYALLV</sequence>
<evidence type="ECO:0000313" key="9">
    <source>
        <dbReference type="Proteomes" id="UP000031967"/>
    </source>
</evidence>
<comment type="caution">
    <text evidence="8">The sequence shown here is derived from an EMBL/GenBank/DDBJ whole genome shotgun (WGS) entry which is preliminary data.</text>
</comment>